<protein>
    <recommendedName>
        <fullName evidence="6">Class C sortase</fullName>
    </recommendedName>
</protein>
<feature type="transmembrane region" description="Helical" evidence="3">
    <location>
        <begin position="244"/>
        <end position="261"/>
    </location>
</feature>
<dbReference type="NCBIfam" id="TIGR01076">
    <property type="entry name" value="sortase_fam"/>
    <property type="match status" value="1"/>
</dbReference>
<organism evidence="4 5">
    <name type="scientific">Macrococcus epidermidis</name>
    <dbReference type="NCBI Taxonomy" id="1902580"/>
    <lineage>
        <taxon>Bacteria</taxon>
        <taxon>Bacillati</taxon>
        <taxon>Bacillota</taxon>
        <taxon>Bacilli</taxon>
        <taxon>Bacillales</taxon>
        <taxon>Staphylococcaceae</taxon>
        <taxon>Macrococcus</taxon>
    </lineage>
</organism>
<keyword evidence="3" id="KW-1133">Transmembrane helix</keyword>
<evidence type="ECO:0008006" key="6">
    <source>
        <dbReference type="Google" id="ProtNLM"/>
    </source>
</evidence>
<proteinExistence type="predicted"/>
<evidence type="ECO:0000256" key="3">
    <source>
        <dbReference type="SAM" id="Phobius"/>
    </source>
</evidence>
<dbReference type="EMBL" id="PZJH01000007">
    <property type="protein sequence ID" value="RAK43890.1"/>
    <property type="molecule type" value="Genomic_DNA"/>
</dbReference>
<evidence type="ECO:0000313" key="5">
    <source>
        <dbReference type="Proteomes" id="UP000249808"/>
    </source>
</evidence>
<dbReference type="CDD" id="cd05827">
    <property type="entry name" value="Sortase_C"/>
    <property type="match status" value="1"/>
</dbReference>
<dbReference type="AlphaFoldDB" id="A0A327ZND2"/>
<sequence length="264" mass="30341">MKHIINLLFICGLLIAIYPIIAKIYYNYDSTKQAEQLDNSRIDEQTKSRYKQQMAYNDAVRSRKQQLTSPEVKARPKGKDAILKKSEEIIATVKIPKLKLHYPVFDGATPKNLNKGVSRVTGTSYPVGGLSTNSVLAAHSYSPFQEWFTHIDRLKNGDKVIVNNFKEKLTYQVYDRVIVTPDKVEAMDIKKGKDIITLLTCTPDGSKRLLIYAQRAHPKQIIKQQAQPIQQKSWYEQIKVLSDSWLVLCLVFMMTYIFLVSKRK</sequence>
<feature type="active site" description="Acyl-thioester intermediate" evidence="2">
    <location>
        <position position="201"/>
    </location>
</feature>
<dbReference type="RefSeq" id="WP_111716892.1">
    <property type="nucleotide sequence ID" value="NZ_JBHSSR010000009.1"/>
</dbReference>
<keyword evidence="1" id="KW-0378">Hydrolase</keyword>
<dbReference type="InterPro" id="IPR023365">
    <property type="entry name" value="Sortase_dom-sf"/>
</dbReference>
<evidence type="ECO:0000256" key="2">
    <source>
        <dbReference type="PIRSR" id="PIRSR605754-1"/>
    </source>
</evidence>
<comment type="caution">
    <text evidence="4">The sequence shown here is derived from an EMBL/GenBank/DDBJ whole genome shotgun (WGS) entry which is preliminary data.</text>
</comment>
<dbReference type="Proteomes" id="UP000249808">
    <property type="component" value="Unassembled WGS sequence"/>
</dbReference>
<reference evidence="4 5" key="1">
    <citation type="journal article" date="2018" name="Front. Microbiol.">
        <title>Description and Comparative Genomics of Macrococcus caseolyticus subsp. hominis subsp. nov., Macrococcus goetzii sp. nov., Macrococcus epidermidis sp. nov., and Macrococcus bohemicus sp. nov., Novel Macrococci From Human Clinical Material With Virulence Potential and Suspected Uptake of Foreign DNA by Natural Transformation.</title>
        <authorList>
            <person name="Maslanova I."/>
            <person name="Wertheimer Z."/>
            <person name="Sedlacek I."/>
            <person name="Svec P."/>
            <person name="Indrakova A."/>
            <person name="Kovarovic V."/>
            <person name="Schumann P."/>
            <person name="Sproer C."/>
            <person name="Kralova S."/>
            <person name="Sedo O."/>
            <person name="Kristofova L."/>
            <person name="Vrbovska V."/>
            <person name="Fuzik T."/>
            <person name="Petras P."/>
            <person name="Zdrahal Z."/>
            <person name="Ruzickova V."/>
            <person name="Doskar J."/>
            <person name="Pantucek R."/>
        </authorList>
    </citation>
    <scope>NUCLEOTIDE SEQUENCE [LARGE SCALE GENOMIC DNA]</scope>
    <source>
        <strain evidence="4 5">01/688</strain>
    </source>
</reference>
<keyword evidence="3" id="KW-0472">Membrane</keyword>
<evidence type="ECO:0000256" key="1">
    <source>
        <dbReference type="ARBA" id="ARBA00022801"/>
    </source>
</evidence>
<evidence type="ECO:0000313" key="4">
    <source>
        <dbReference type="EMBL" id="RAK43890.1"/>
    </source>
</evidence>
<dbReference type="GO" id="GO:0016787">
    <property type="term" value="F:hydrolase activity"/>
    <property type="evidence" value="ECO:0007669"/>
    <property type="project" value="UniProtKB-KW"/>
</dbReference>
<accession>A0A327ZND2</accession>
<keyword evidence="3" id="KW-0812">Transmembrane</keyword>
<dbReference type="NCBIfam" id="NF033745">
    <property type="entry name" value="class_C_sortase"/>
    <property type="match status" value="1"/>
</dbReference>
<feature type="active site" description="Proton donor/acceptor" evidence="2">
    <location>
        <position position="139"/>
    </location>
</feature>
<dbReference type="Pfam" id="PF04203">
    <property type="entry name" value="Sortase"/>
    <property type="match status" value="1"/>
</dbReference>
<dbReference type="SUPFAM" id="SSF63817">
    <property type="entry name" value="Sortase"/>
    <property type="match status" value="1"/>
</dbReference>
<gene>
    <name evidence="4" type="ORF">BHU61_11080</name>
</gene>
<dbReference type="InterPro" id="IPR042002">
    <property type="entry name" value="Sortase_C"/>
</dbReference>
<dbReference type="Gene3D" id="2.40.260.10">
    <property type="entry name" value="Sortase"/>
    <property type="match status" value="1"/>
</dbReference>
<name>A0A327ZND2_9STAP</name>
<dbReference type="InterPro" id="IPR005754">
    <property type="entry name" value="Sortase"/>
</dbReference>
<keyword evidence="5" id="KW-1185">Reference proteome</keyword>